<keyword evidence="3 6" id="KW-0812">Transmembrane</keyword>
<keyword evidence="11" id="KW-1185">Reference proteome</keyword>
<keyword evidence="4 6" id="KW-1133">Transmembrane helix</keyword>
<evidence type="ECO:0000313" key="10">
    <source>
        <dbReference type="Proteomes" id="UP000275727"/>
    </source>
</evidence>
<evidence type="ECO:0000256" key="2">
    <source>
        <dbReference type="ARBA" id="ARBA00007362"/>
    </source>
</evidence>
<dbReference type="PANTHER" id="PTHR32322">
    <property type="entry name" value="INNER MEMBRANE TRANSPORTER"/>
    <property type="match status" value="1"/>
</dbReference>
<feature type="transmembrane region" description="Helical" evidence="6">
    <location>
        <begin position="115"/>
        <end position="137"/>
    </location>
</feature>
<feature type="transmembrane region" description="Helical" evidence="6">
    <location>
        <begin position="235"/>
        <end position="255"/>
    </location>
</feature>
<feature type="transmembrane region" description="Helical" evidence="6">
    <location>
        <begin position="86"/>
        <end position="108"/>
    </location>
</feature>
<evidence type="ECO:0000313" key="8">
    <source>
        <dbReference type="EMBL" id="BBE34470.1"/>
    </source>
</evidence>
<dbReference type="Proteomes" id="UP000275727">
    <property type="component" value="Chromosome"/>
</dbReference>
<dbReference type="EMBL" id="AP018711">
    <property type="protein sequence ID" value="BBE34470.1"/>
    <property type="molecule type" value="Genomic_DNA"/>
</dbReference>
<evidence type="ECO:0000313" key="9">
    <source>
        <dbReference type="EMBL" id="RKS91492.1"/>
    </source>
</evidence>
<reference evidence="9 11" key="2">
    <citation type="submission" date="2018-10" db="EMBL/GenBank/DDBJ databases">
        <title>Genomic Encyclopedia of Type Strains, Phase IV (KMG-IV): sequencing the most valuable type-strain genomes for metagenomic binning, comparative biology and taxonomic classification.</title>
        <authorList>
            <person name="Goeker M."/>
        </authorList>
    </citation>
    <scope>NUCLEOTIDE SEQUENCE [LARGE SCALE GENOMIC DNA]</scope>
    <source>
        <strain evidence="9 11">DSM 19791</strain>
    </source>
</reference>
<evidence type="ECO:0000256" key="4">
    <source>
        <dbReference type="ARBA" id="ARBA00022989"/>
    </source>
</evidence>
<dbReference type="SUPFAM" id="SSF103481">
    <property type="entry name" value="Multidrug resistance efflux transporter EmrE"/>
    <property type="match status" value="2"/>
</dbReference>
<feature type="domain" description="EamA" evidence="7">
    <location>
        <begin position="141"/>
        <end position="278"/>
    </location>
</feature>
<accession>A0AAD1D6H7</accession>
<evidence type="ECO:0000256" key="6">
    <source>
        <dbReference type="SAM" id="Phobius"/>
    </source>
</evidence>
<dbReference type="InterPro" id="IPR000620">
    <property type="entry name" value="EamA_dom"/>
</dbReference>
<comment type="similarity">
    <text evidence="2">Belongs to the EamA transporter family.</text>
</comment>
<evidence type="ECO:0000256" key="5">
    <source>
        <dbReference type="ARBA" id="ARBA00023136"/>
    </source>
</evidence>
<dbReference type="InterPro" id="IPR037185">
    <property type="entry name" value="EmrE-like"/>
</dbReference>
<keyword evidence="5 6" id="KW-0472">Membrane</keyword>
<comment type="subcellular location">
    <subcellularLocation>
        <location evidence="1">Membrane</location>
        <topology evidence="1">Multi-pass membrane protein</topology>
    </subcellularLocation>
</comment>
<evidence type="ECO:0000256" key="1">
    <source>
        <dbReference type="ARBA" id="ARBA00004141"/>
    </source>
</evidence>
<feature type="domain" description="EamA" evidence="7">
    <location>
        <begin position="8"/>
        <end position="130"/>
    </location>
</feature>
<feature type="transmembrane region" description="Helical" evidence="6">
    <location>
        <begin position="61"/>
        <end position="80"/>
    </location>
</feature>
<dbReference type="PANTHER" id="PTHR32322:SF2">
    <property type="entry name" value="EAMA DOMAIN-CONTAINING PROTEIN"/>
    <property type="match status" value="1"/>
</dbReference>
<dbReference type="AlphaFoldDB" id="A0AAD1D6H7"/>
<dbReference type="Proteomes" id="UP000276029">
    <property type="component" value="Unassembled WGS sequence"/>
</dbReference>
<sequence length="300" mass="32546">MKPAHLAFILFIDLLWAMNVVAVKEIIDALGPMTGVFLRYVIVLLVTLPWLRLVKGRMRDIVIAGIVSGAIFMGLGGLSFSLTENVAALSIAGQLGVPFSLILAVIFLGETIRWIRIAGTAASFIGIVIMGFDPAIWDERLGVGLTILSTFMWAVGSLMFRRLQGVNPMTIHAWLALVSVPLLLAAALWFEPGGMARAAAADAHVWGWLLYAAIGSSIVGHVGMSWLLQRYPVTVMAPLTLPTPLIAAIIAIMVYDTPISFEFVMGALVTFMGVAVVTWRSATQKTDEGLVKEWAREVKR</sequence>
<protein>
    <submittedName>
        <fullName evidence="8">Membrane protein</fullName>
    </submittedName>
    <submittedName>
        <fullName evidence="9">O-acetylserine/cysteine efflux transporter</fullName>
    </submittedName>
</protein>
<dbReference type="GO" id="GO:0016020">
    <property type="term" value="C:membrane"/>
    <property type="evidence" value="ECO:0007669"/>
    <property type="project" value="UniProtKB-SubCell"/>
</dbReference>
<dbReference type="RefSeq" id="WP_121047939.1">
    <property type="nucleotide sequence ID" value="NZ_AP018711.1"/>
</dbReference>
<feature type="transmembrane region" description="Helical" evidence="6">
    <location>
        <begin position="38"/>
        <end position="54"/>
    </location>
</feature>
<feature type="transmembrane region" description="Helical" evidence="6">
    <location>
        <begin position="143"/>
        <end position="160"/>
    </location>
</feature>
<evidence type="ECO:0000259" key="7">
    <source>
        <dbReference type="Pfam" id="PF00892"/>
    </source>
</evidence>
<dbReference type="KEGG" id="smic:SmB9_21280"/>
<evidence type="ECO:0000313" key="11">
    <source>
        <dbReference type="Proteomes" id="UP000276029"/>
    </source>
</evidence>
<feature type="transmembrane region" description="Helical" evidence="6">
    <location>
        <begin position="172"/>
        <end position="190"/>
    </location>
</feature>
<dbReference type="EMBL" id="RBWX01000007">
    <property type="protein sequence ID" value="RKS91492.1"/>
    <property type="molecule type" value="Genomic_DNA"/>
</dbReference>
<reference evidence="8 10" key="1">
    <citation type="submission" date="2018-06" db="EMBL/GenBank/DDBJ databases">
        <title>Complete Genome Sequence of the Microcystin-Degrading Bacterium Sphingosinicella microcystinivorans Strain B-9.</title>
        <authorList>
            <person name="Jin H."/>
            <person name="Nishizawa T."/>
            <person name="Guo Y."/>
            <person name="Nishizawa A."/>
            <person name="Park H."/>
            <person name="Kato H."/>
            <person name="Tsuji K."/>
            <person name="Harada K."/>
        </authorList>
    </citation>
    <scope>NUCLEOTIDE SEQUENCE [LARGE SCALE GENOMIC DNA]</scope>
    <source>
        <strain evidence="8 10">B9</strain>
    </source>
</reference>
<name>A0AAD1D6H7_SPHMI</name>
<feature type="transmembrane region" description="Helical" evidence="6">
    <location>
        <begin position="205"/>
        <end position="228"/>
    </location>
</feature>
<dbReference type="InterPro" id="IPR050638">
    <property type="entry name" value="AA-Vitamin_Transporters"/>
</dbReference>
<evidence type="ECO:0000256" key="3">
    <source>
        <dbReference type="ARBA" id="ARBA00022692"/>
    </source>
</evidence>
<proteinExistence type="inferred from homology"/>
<feature type="transmembrane region" description="Helical" evidence="6">
    <location>
        <begin position="261"/>
        <end position="279"/>
    </location>
</feature>
<organism evidence="8 10">
    <name type="scientific">Sphingosinicella microcystinivorans</name>
    <dbReference type="NCBI Taxonomy" id="335406"/>
    <lineage>
        <taxon>Bacteria</taxon>
        <taxon>Pseudomonadati</taxon>
        <taxon>Pseudomonadota</taxon>
        <taxon>Alphaproteobacteria</taxon>
        <taxon>Sphingomonadales</taxon>
        <taxon>Sphingosinicellaceae</taxon>
        <taxon>Sphingosinicella</taxon>
    </lineage>
</organism>
<gene>
    <name evidence="9" type="ORF">DFR51_1057</name>
    <name evidence="8" type="ORF">SmB9_21280</name>
</gene>
<dbReference type="Pfam" id="PF00892">
    <property type="entry name" value="EamA"/>
    <property type="match status" value="2"/>
</dbReference>